<protein>
    <recommendedName>
        <fullName evidence="1">Spermatogenesis-associated protein 20-like TRX domain-containing protein</fullName>
    </recommendedName>
</protein>
<keyword evidence="3" id="KW-1185">Reference proteome</keyword>
<evidence type="ECO:0000259" key="1">
    <source>
        <dbReference type="Pfam" id="PF03190"/>
    </source>
</evidence>
<dbReference type="SUPFAM" id="SSF48208">
    <property type="entry name" value="Six-hairpin glycosidases"/>
    <property type="match status" value="1"/>
</dbReference>
<dbReference type="InterPro" id="IPR008928">
    <property type="entry name" value="6-hairpin_glycosidase_sf"/>
</dbReference>
<dbReference type="Gene3D" id="1.50.10.10">
    <property type="match status" value="1"/>
</dbReference>
<dbReference type="GO" id="GO:0003824">
    <property type="term" value="F:catalytic activity"/>
    <property type="evidence" value="ECO:0007669"/>
    <property type="project" value="UniProtKB-ARBA"/>
</dbReference>
<proteinExistence type="predicted"/>
<feature type="domain" description="Spermatogenesis-associated protein 20-like TRX" evidence="1">
    <location>
        <begin position="12"/>
        <end position="166"/>
    </location>
</feature>
<dbReference type="PIRSF" id="PIRSF006402">
    <property type="entry name" value="UCP006402_thioredoxin"/>
    <property type="match status" value="1"/>
</dbReference>
<dbReference type="SUPFAM" id="SSF52833">
    <property type="entry name" value="Thioredoxin-like"/>
    <property type="match status" value="1"/>
</dbReference>
<dbReference type="Gene3D" id="3.40.30.10">
    <property type="entry name" value="Glutaredoxin"/>
    <property type="match status" value="1"/>
</dbReference>
<dbReference type="InterPro" id="IPR024705">
    <property type="entry name" value="Ssp411"/>
</dbReference>
<name>A0A5C2RMJ3_9APHY</name>
<dbReference type="InterPro" id="IPR012341">
    <property type="entry name" value="6hp_glycosidase-like_sf"/>
</dbReference>
<evidence type="ECO:0000313" key="2">
    <source>
        <dbReference type="EMBL" id="RPD52411.1"/>
    </source>
</evidence>
<dbReference type="InterPro" id="IPR036249">
    <property type="entry name" value="Thioredoxin-like_sf"/>
</dbReference>
<dbReference type="Pfam" id="PF03190">
    <property type="entry name" value="Thioredox_DsbH"/>
    <property type="match status" value="1"/>
</dbReference>
<dbReference type="CDD" id="cd02955">
    <property type="entry name" value="SSP411"/>
    <property type="match status" value="1"/>
</dbReference>
<dbReference type="PANTHER" id="PTHR42899:SF1">
    <property type="entry name" value="SPERMATOGENESIS-ASSOCIATED PROTEIN 20"/>
    <property type="match status" value="1"/>
</dbReference>
<organism evidence="2 3">
    <name type="scientific">Lentinus tigrinus ALCF2SS1-6</name>
    <dbReference type="NCBI Taxonomy" id="1328759"/>
    <lineage>
        <taxon>Eukaryota</taxon>
        <taxon>Fungi</taxon>
        <taxon>Dikarya</taxon>
        <taxon>Basidiomycota</taxon>
        <taxon>Agaricomycotina</taxon>
        <taxon>Agaricomycetes</taxon>
        <taxon>Polyporales</taxon>
        <taxon>Polyporaceae</taxon>
        <taxon>Lentinus</taxon>
    </lineage>
</organism>
<dbReference type="GO" id="GO:0005975">
    <property type="term" value="P:carbohydrate metabolic process"/>
    <property type="evidence" value="ECO:0007669"/>
    <property type="project" value="InterPro"/>
</dbReference>
<dbReference type="AlphaFoldDB" id="A0A5C2RMJ3"/>
<sequence>MSSSQDSSKHSNRLVNAKSPYLLQHANNPVDWYEWSQEAFDKAKHENKPIFLSVGYSACHWCHVLAHESFEDELTAKIMNEHYVNIKVDREERPDVDRLYMTFLQATNGGGGWPMSVWLTPDLHPFFAGTYFPKGTFRQVLMKLAEVWERDPNRCVESGKQVIEVLREASNTASDSDIMVQPLAADVFKRLHGRFDPVHGGFGGAPKFPSPAQTLHFLARYAAYHLGAPNASAHDKKDAESARDIAVFTLTKIYNGGIRDVVGGGFSRYSVDEHWHVPHFEKMLYDQAQLLSSALDLYQLLPVSSRDKKTLELMAKDIISYVFKDLTSPEGGFYSAEDADSLPSIDSTVKKEGAFYVWTAKQLDELLGIDAELFKYHFGVEEQGNCDPRHDIQGELKGKNVLFTAHTPQETAEKFGKPVDEVQKTLEANLATLRAYRDKHRPRPHLDDKILTCWNGLMISGLSRAYEVLAADSEVASKALKLAEGSAAFVRSHLFDEKTGELRRSYREGQGPTGQADDYAFFTQGLLDLYEASAKEEYLAWAIDLQKKQDKLFYDSEGGGYFASAPDPHILIRMKDAQDGAEPSAVSITLSNLQRLAHFAEDKHAEYNEKAESIIASNGQLLKQAPYALASMVSAALMADRGYMQFIYTASDASEGALLKLIRSTFIPNRVLIHLDPTCPPRKLAELNSSVRSLVDELEKKGPAAEAKENVRICENFTCGLPIEDPEELKKKLPLVSSA</sequence>
<gene>
    <name evidence="2" type="ORF">L227DRAFT_617833</name>
</gene>
<dbReference type="EMBL" id="ML122364">
    <property type="protein sequence ID" value="RPD52411.1"/>
    <property type="molecule type" value="Genomic_DNA"/>
</dbReference>
<reference evidence="2" key="1">
    <citation type="journal article" date="2018" name="Genome Biol. Evol.">
        <title>Genomics and development of Lentinus tigrinus, a white-rot wood-decaying mushroom with dimorphic fruiting bodies.</title>
        <authorList>
            <person name="Wu B."/>
            <person name="Xu Z."/>
            <person name="Knudson A."/>
            <person name="Carlson A."/>
            <person name="Chen N."/>
            <person name="Kovaka S."/>
            <person name="LaButti K."/>
            <person name="Lipzen A."/>
            <person name="Pennachio C."/>
            <person name="Riley R."/>
            <person name="Schakwitz W."/>
            <person name="Umezawa K."/>
            <person name="Ohm R.A."/>
            <person name="Grigoriev I.V."/>
            <person name="Nagy L.G."/>
            <person name="Gibbons J."/>
            <person name="Hibbett D."/>
        </authorList>
    </citation>
    <scope>NUCLEOTIDE SEQUENCE [LARGE SCALE GENOMIC DNA]</scope>
    <source>
        <strain evidence="2">ALCF2SS1-6</strain>
    </source>
</reference>
<evidence type="ECO:0000313" key="3">
    <source>
        <dbReference type="Proteomes" id="UP000313359"/>
    </source>
</evidence>
<accession>A0A5C2RMJ3</accession>
<dbReference type="Proteomes" id="UP000313359">
    <property type="component" value="Unassembled WGS sequence"/>
</dbReference>
<dbReference type="InterPro" id="IPR004879">
    <property type="entry name" value="Ssp411-like_TRX"/>
</dbReference>
<dbReference type="STRING" id="1328759.A0A5C2RMJ3"/>
<dbReference type="OrthoDB" id="1923667at2759"/>
<dbReference type="PANTHER" id="PTHR42899">
    <property type="entry name" value="SPERMATOGENESIS-ASSOCIATED PROTEIN 20"/>
    <property type="match status" value="1"/>
</dbReference>